<name>A0A329KCS6_9MYCO</name>
<keyword evidence="1" id="KW-0472">Membrane</keyword>
<keyword evidence="1" id="KW-0812">Transmembrane</keyword>
<dbReference type="EMBL" id="QMEU01000065">
    <property type="protein sequence ID" value="RAU92522.1"/>
    <property type="molecule type" value="Genomic_DNA"/>
</dbReference>
<feature type="transmembrane region" description="Helical" evidence="1">
    <location>
        <begin position="77"/>
        <end position="98"/>
    </location>
</feature>
<dbReference type="Proteomes" id="UP000250347">
    <property type="component" value="Unassembled WGS sequence"/>
</dbReference>
<organism evidence="2 3">
    <name type="scientific">Mycobacterium colombiense</name>
    <dbReference type="NCBI Taxonomy" id="339268"/>
    <lineage>
        <taxon>Bacteria</taxon>
        <taxon>Bacillati</taxon>
        <taxon>Actinomycetota</taxon>
        <taxon>Actinomycetes</taxon>
        <taxon>Mycobacteriales</taxon>
        <taxon>Mycobacteriaceae</taxon>
        <taxon>Mycobacterium</taxon>
        <taxon>Mycobacterium avium complex (MAC)</taxon>
    </lineage>
</organism>
<feature type="transmembrane region" description="Helical" evidence="1">
    <location>
        <begin position="37"/>
        <end position="56"/>
    </location>
</feature>
<evidence type="ECO:0000313" key="3">
    <source>
        <dbReference type="Proteomes" id="UP000250347"/>
    </source>
</evidence>
<evidence type="ECO:0000256" key="1">
    <source>
        <dbReference type="SAM" id="Phobius"/>
    </source>
</evidence>
<reference evidence="2 3" key="1">
    <citation type="submission" date="2018-06" db="EMBL/GenBank/DDBJ databases">
        <title>NTM in soil in Japan.</title>
        <authorList>
            <person name="Ohya K."/>
        </authorList>
    </citation>
    <scope>NUCLEOTIDE SEQUENCE [LARGE SCALE GENOMIC DNA]</scope>
    <source>
        <strain evidence="2 3">GF76</strain>
    </source>
</reference>
<dbReference type="AlphaFoldDB" id="A0A329KCS6"/>
<dbReference type="RefSeq" id="WP_112709691.1">
    <property type="nucleotide sequence ID" value="NZ_QMEU01000065.1"/>
</dbReference>
<feature type="transmembrane region" description="Helical" evidence="1">
    <location>
        <begin position="104"/>
        <end position="128"/>
    </location>
</feature>
<comment type="caution">
    <text evidence="2">The sequence shown here is derived from an EMBL/GenBank/DDBJ whole genome shotgun (WGS) entry which is preliminary data.</text>
</comment>
<gene>
    <name evidence="2" type="ORF">DQP58_18430</name>
</gene>
<accession>A0A329KCS6</accession>
<keyword evidence="1" id="KW-1133">Transmembrane helix</keyword>
<proteinExistence type="predicted"/>
<evidence type="ECO:0000313" key="2">
    <source>
        <dbReference type="EMBL" id="RAU92522.1"/>
    </source>
</evidence>
<sequence>MPGGKPKLRWRVLRYSLGCALCLGAIIDVLVGASWSLAVSVAVAGGVILIGQRRILRAAVNRTGDEIVCRYIPWYEGSAYSLTLLLPLLGVASVDLGFTPGNPAWLRFAGFLVLGVTPLTVWSILGMWQRCLLRVSPRTLTVRLAERKSELIEIRRELTQSIEPRRFPQPNGGESLQVAITYRPVDAGGDTTETVLLGLRLTVEPINLFNALVAWKDGASDTPNELLDRVERILRGHSTADV</sequence>
<protein>
    <submittedName>
        <fullName evidence="2">Uncharacterized protein</fullName>
    </submittedName>
</protein>